<dbReference type="AlphaFoldDB" id="A0A7V1PTK1"/>
<name>A0A7V1PTK1_CALAY</name>
<comment type="caution">
    <text evidence="2">The sequence shown here is derived from an EMBL/GenBank/DDBJ whole genome shotgun (WGS) entry which is preliminary data.</text>
</comment>
<dbReference type="Proteomes" id="UP000886005">
    <property type="component" value="Unassembled WGS sequence"/>
</dbReference>
<protein>
    <submittedName>
        <fullName evidence="2">Uncharacterized protein</fullName>
    </submittedName>
</protein>
<feature type="coiled-coil region" evidence="1">
    <location>
        <begin position="71"/>
        <end position="98"/>
    </location>
</feature>
<reference evidence="2" key="1">
    <citation type="journal article" date="2020" name="mSystems">
        <title>Genome- and Community-Level Interaction Insights into Carbon Utilization and Element Cycling Functions of Hydrothermarchaeota in Hydrothermal Sediment.</title>
        <authorList>
            <person name="Zhou Z."/>
            <person name="Liu Y."/>
            <person name="Xu W."/>
            <person name="Pan J."/>
            <person name="Luo Z.H."/>
            <person name="Li M."/>
        </authorList>
    </citation>
    <scope>NUCLEOTIDE SEQUENCE [LARGE SCALE GENOMIC DNA]</scope>
    <source>
        <strain evidence="2">HyVt-456</strain>
    </source>
</reference>
<accession>A0A7V1PTK1</accession>
<organism evidence="2">
    <name type="scientific">Caldithrix abyssi</name>
    <dbReference type="NCBI Taxonomy" id="187145"/>
    <lineage>
        <taxon>Bacteria</taxon>
        <taxon>Pseudomonadati</taxon>
        <taxon>Calditrichota</taxon>
        <taxon>Calditrichia</taxon>
        <taxon>Calditrichales</taxon>
        <taxon>Calditrichaceae</taxon>
        <taxon>Caldithrix</taxon>
    </lineage>
</organism>
<dbReference type="EMBL" id="DRLD01000093">
    <property type="protein sequence ID" value="HED09718.1"/>
    <property type="molecule type" value="Genomic_DNA"/>
</dbReference>
<keyword evidence="1" id="KW-0175">Coiled coil</keyword>
<evidence type="ECO:0000256" key="1">
    <source>
        <dbReference type="SAM" id="Coils"/>
    </source>
</evidence>
<sequence length="100" mass="11619">MKLTNKIRRGMLDGLRKASALTNEYTRIGRLKIDMLAIKKELEEKLLELGGRVYQLSRKDEITALPTDNRINHLISEIRKLDDELARVEEELENIKKMGI</sequence>
<evidence type="ECO:0000313" key="2">
    <source>
        <dbReference type="EMBL" id="HED09718.1"/>
    </source>
</evidence>
<proteinExistence type="predicted"/>
<gene>
    <name evidence="2" type="ORF">ENJ10_03435</name>
</gene>